<dbReference type="EMBL" id="CP043046">
    <property type="protein sequence ID" value="QEI08060.1"/>
    <property type="molecule type" value="Genomic_DNA"/>
</dbReference>
<dbReference type="InterPro" id="IPR027417">
    <property type="entry name" value="P-loop_NTPase"/>
</dbReference>
<dbReference type="PANTHER" id="PTHR30050">
    <property type="entry name" value="CHROMOSOMAL REPLICATION INITIATOR PROTEIN DNAA"/>
    <property type="match status" value="1"/>
</dbReference>
<dbReference type="NCBIfam" id="TIGR03420">
    <property type="entry name" value="DnaA_homol_Hda"/>
    <property type="match status" value="1"/>
</dbReference>
<dbReference type="PANTHER" id="PTHR30050:SF5">
    <property type="entry name" value="DNAA REGULATORY INACTIVATOR HDA"/>
    <property type="match status" value="1"/>
</dbReference>
<dbReference type="GO" id="GO:0006270">
    <property type="term" value="P:DNA replication initiation"/>
    <property type="evidence" value="ECO:0007669"/>
    <property type="project" value="TreeGrafter"/>
</dbReference>
<dbReference type="GO" id="GO:0032297">
    <property type="term" value="P:negative regulation of DNA-templated DNA replication initiation"/>
    <property type="evidence" value="ECO:0007669"/>
    <property type="project" value="InterPro"/>
</dbReference>
<dbReference type="InterPro" id="IPR055199">
    <property type="entry name" value="Hda_lid"/>
</dbReference>
<evidence type="ECO:0000313" key="3">
    <source>
        <dbReference type="Proteomes" id="UP000325161"/>
    </source>
</evidence>
<keyword evidence="3" id="KW-1185">Reference proteome</keyword>
<dbReference type="NCBIfam" id="NF006485">
    <property type="entry name" value="PRK08903.1-5"/>
    <property type="match status" value="1"/>
</dbReference>
<sequence length="234" mass="25584">MKQLLLDVVPGPAPTLGNFVVGTNDEAFAALQHLERGRAIYLWGPAGCGRTHLLKAATATPGTLYLHPGTSLNHFETAISGIASRVAVDDLHRMDADRQAAVFALYNQWRESAATEHAISLVVAGDRPPASMALREDLRTRLGWDLVFRLELLSDDDKLAALDTHASNRGLQLVPDMLLWMLNHYDRDMGRLILLIDALDRYSLATKRPITTALLRTVVAQLPPPPSSGSANHT</sequence>
<accession>A0A5C0B477</accession>
<dbReference type="Gene3D" id="3.40.50.300">
    <property type="entry name" value="P-loop containing nucleotide triphosphate hydrolases"/>
    <property type="match status" value="1"/>
</dbReference>
<proteinExistence type="predicted"/>
<dbReference type="RefSeq" id="WP_148817223.1">
    <property type="nucleotide sequence ID" value="NZ_CP043046.1"/>
</dbReference>
<dbReference type="KEGG" id="pacr:FXN63_21105"/>
<dbReference type="InterPro" id="IPR017788">
    <property type="entry name" value="Hda"/>
</dbReference>
<gene>
    <name evidence="2" type="ORF">FXN63_21105</name>
</gene>
<protein>
    <submittedName>
        <fullName evidence="2">DnaA regulatory inactivator Hda</fullName>
    </submittedName>
</protein>
<dbReference type="Proteomes" id="UP000325161">
    <property type="component" value="Chromosome"/>
</dbReference>
<organism evidence="2 3">
    <name type="scientific">Pigmentiphaga aceris</name>
    <dbReference type="NCBI Taxonomy" id="1940612"/>
    <lineage>
        <taxon>Bacteria</taxon>
        <taxon>Pseudomonadati</taxon>
        <taxon>Pseudomonadota</taxon>
        <taxon>Betaproteobacteria</taxon>
        <taxon>Burkholderiales</taxon>
        <taxon>Alcaligenaceae</taxon>
        <taxon>Pigmentiphaga</taxon>
    </lineage>
</organism>
<dbReference type="OrthoDB" id="9784878at2"/>
<dbReference type="SUPFAM" id="SSF52540">
    <property type="entry name" value="P-loop containing nucleoside triphosphate hydrolases"/>
    <property type="match status" value="1"/>
</dbReference>
<dbReference type="Gene3D" id="1.10.8.60">
    <property type="match status" value="1"/>
</dbReference>
<evidence type="ECO:0000313" key="2">
    <source>
        <dbReference type="EMBL" id="QEI08060.1"/>
    </source>
</evidence>
<feature type="domain" description="Hda lid" evidence="1">
    <location>
        <begin position="155"/>
        <end position="218"/>
    </location>
</feature>
<dbReference type="Pfam" id="PF22688">
    <property type="entry name" value="Hda_lid"/>
    <property type="match status" value="1"/>
</dbReference>
<name>A0A5C0B477_9BURK</name>
<evidence type="ECO:0000259" key="1">
    <source>
        <dbReference type="Pfam" id="PF22688"/>
    </source>
</evidence>
<dbReference type="AlphaFoldDB" id="A0A5C0B477"/>
<reference evidence="2 3" key="1">
    <citation type="submission" date="2019-08" db="EMBL/GenBank/DDBJ databases">
        <title>Amphibian skin-associated Pigmentiphaga: genome sequence and occurrence across geography and hosts.</title>
        <authorList>
            <person name="Bletz M.C."/>
            <person name="Bunk B."/>
            <person name="Sproeer C."/>
            <person name="Biwer P."/>
            <person name="Reiter S."/>
            <person name="Rabemananjara F.C.E."/>
            <person name="Schulz S."/>
            <person name="Overmann J."/>
            <person name="Vences M."/>
        </authorList>
    </citation>
    <scope>NUCLEOTIDE SEQUENCE [LARGE SCALE GENOMIC DNA]</scope>
    <source>
        <strain evidence="2 3">Mada1488</strain>
    </source>
</reference>